<keyword evidence="7" id="KW-0472">Membrane</keyword>
<evidence type="ECO:0000256" key="6">
    <source>
        <dbReference type="SAM" id="MobiDB-lite"/>
    </source>
</evidence>
<keyword evidence="7" id="KW-0812">Transmembrane</keyword>
<gene>
    <name evidence="9" type="ORF">P3G67_05285</name>
</gene>
<protein>
    <submittedName>
        <fullName evidence="9">Thioredoxin domain-containing protein</fullName>
    </submittedName>
</protein>
<sequence>MSDKNSEGRRSARERLQAEREREKARAKRKRAVMVSGGIIAVLAIAAAVGIMVANSKSGSSSGPVTAPTGAVGKGGLAIPVGRNGAPSTLTVYEDFRCPACDAFEKGFRDTVHSLMDSGQLKGEYHLVRLIDGNSGGTGSLNAANAAACAQNQGKFRDYHDVLYDNQPDERVDKFADKNYLLQLADKVPGLKTPAFTSCVQNGTYNAWVDKSNADFNSSGYNSTPTILLNGKSIFGENQPLTPEQLKADVTAANKGKPVPSS</sequence>
<reference evidence="9 10" key="1">
    <citation type="submission" date="2023-03" db="EMBL/GenBank/DDBJ databases">
        <title>Draft genome sequence of Streptomyces sp. RB6PN23 isolated from peat swamp forest in Thailand.</title>
        <authorList>
            <person name="Klaysubun C."/>
            <person name="Duangmal K."/>
        </authorList>
    </citation>
    <scope>NUCLEOTIDE SEQUENCE [LARGE SCALE GENOMIC DNA]</scope>
    <source>
        <strain evidence="9 10">RB6PN23</strain>
    </source>
</reference>
<evidence type="ECO:0000256" key="3">
    <source>
        <dbReference type="ARBA" id="ARBA00023002"/>
    </source>
</evidence>
<name>A0ABT5ZG59_9ACTN</name>
<dbReference type="RefSeq" id="WP_276092378.1">
    <property type="nucleotide sequence ID" value="NZ_JARJBC010000002.1"/>
</dbReference>
<evidence type="ECO:0000256" key="2">
    <source>
        <dbReference type="ARBA" id="ARBA00022729"/>
    </source>
</evidence>
<evidence type="ECO:0000259" key="8">
    <source>
        <dbReference type="Pfam" id="PF13462"/>
    </source>
</evidence>
<dbReference type="InterPro" id="IPR012336">
    <property type="entry name" value="Thioredoxin-like_fold"/>
</dbReference>
<dbReference type="PANTHER" id="PTHR13887">
    <property type="entry name" value="GLUTATHIONE S-TRANSFERASE KAPPA"/>
    <property type="match status" value="1"/>
</dbReference>
<feature type="transmembrane region" description="Helical" evidence="7">
    <location>
        <begin position="32"/>
        <end position="54"/>
    </location>
</feature>
<keyword evidence="3" id="KW-0560">Oxidoreductase</keyword>
<dbReference type="EMBL" id="JARJBC010000002">
    <property type="protein sequence ID" value="MDF3288651.1"/>
    <property type="molecule type" value="Genomic_DNA"/>
</dbReference>
<organism evidence="9 10">
    <name type="scientific">Streptomyces silvisoli</name>
    <dbReference type="NCBI Taxonomy" id="3034235"/>
    <lineage>
        <taxon>Bacteria</taxon>
        <taxon>Bacillati</taxon>
        <taxon>Actinomycetota</taxon>
        <taxon>Actinomycetes</taxon>
        <taxon>Kitasatosporales</taxon>
        <taxon>Streptomycetaceae</taxon>
        <taxon>Streptomyces</taxon>
    </lineage>
</organism>
<comment type="caution">
    <text evidence="9">The sequence shown here is derived from an EMBL/GenBank/DDBJ whole genome shotgun (WGS) entry which is preliminary data.</text>
</comment>
<accession>A0ABT5ZG59</accession>
<proteinExistence type="inferred from homology"/>
<dbReference type="InterPro" id="IPR036249">
    <property type="entry name" value="Thioredoxin-like_sf"/>
</dbReference>
<feature type="domain" description="Thioredoxin-like fold" evidence="8">
    <location>
        <begin position="81"/>
        <end position="248"/>
    </location>
</feature>
<comment type="similarity">
    <text evidence="1">Belongs to the thioredoxin family. DsbA subfamily.</text>
</comment>
<keyword evidence="5" id="KW-0676">Redox-active center</keyword>
<dbReference type="SUPFAM" id="SSF52833">
    <property type="entry name" value="Thioredoxin-like"/>
    <property type="match status" value="1"/>
</dbReference>
<dbReference type="Pfam" id="PF13462">
    <property type="entry name" value="Thioredoxin_4"/>
    <property type="match status" value="1"/>
</dbReference>
<keyword evidence="4" id="KW-1015">Disulfide bond</keyword>
<dbReference type="Proteomes" id="UP001216579">
    <property type="component" value="Unassembled WGS sequence"/>
</dbReference>
<evidence type="ECO:0000313" key="10">
    <source>
        <dbReference type="Proteomes" id="UP001216579"/>
    </source>
</evidence>
<feature type="region of interest" description="Disordered" evidence="6">
    <location>
        <begin position="242"/>
        <end position="262"/>
    </location>
</feature>
<evidence type="ECO:0000256" key="5">
    <source>
        <dbReference type="ARBA" id="ARBA00023284"/>
    </source>
</evidence>
<keyword evidence="7" id="KW-1133">Transmembrane helix</keyword>
<dbReference type="Gene3D" id="3.40.30.10">
    <property type="entry name" value="Glutaredoxin"/>
    <property type="match status" value="1"/>
</dbReference>
<feature type="compositionally biased region" description="Basic and acidic residues" evidence="6">
    <location>
        <begin position="1"/>
        <end position="24"/>
    </location>
</feature>
<keyword evidence="10" id="KW-1185">Reference proteome</keyword>
<keyword evidence="2" id="KW-0732">Signal</keyword>
<feature type="region of interest" description="Disordered" evidence="6">
    <location>
        <begin position="1"/>
        <end position="28"/>
    </location>
</feature>
<evidence type="ECO:0000256" key="4">
    <source>
        <dbReference type="ARBA" id="ARBA00023157"/>
    </source>
</evidence>
<evidence type="ECO:0000256" key="7">
    <source>
        <dbReference type="SAM" id="Phobius"/>
    </source>
</evidence>
<evidence type="ECO:0000256" key="1">
    <source>
        <dbReference type="ARBA" id="ARBA00005791"/>
    </source>
</evidence>
<evidence type="ECO:0000313" key="9">
    <source>
        <dbReference type="EMBL" id="MDF3288651.1"/>
    </source>
</evidence>
<dbReference type="PANTHER" id="PTHR13887:SF14">
    <property type="entry name" value="DISULFIDE BOND FORMATION PROTEIN D"/>
    <property type="match status" value="1"/>
</dbReference>